<accession>A0ABM8E1E5</accession>
<dbReference type="EMBL" id="AP027141">
    <property type="protein sequence ID" value="BDV31580.1"/>
    <property type="molecule type" value="Genomic_DNA"/>
</dbReference>
<reference evidence="1 2" key="1">
    <citation type="submission" date="2022-12" db="EMBL/GenBank/DDBJ databases">
        <title>Microbacterium terricola strain KV-448 chromosome, complete genome.</title>
        <authorList>
            <person name="Oshima T."/>
            <person name="Moriya T."/>
            <person name="Bessho Y."/>
        </authorList>
    </citation>
    <scope>NUCLEOTIDE SEQUENCE [LARGE SCALE GENOMIC DNA]</scope>
    <source>
        <strain evidence="1 2">KV-448</strain>
    </source>
</reference>
<dbReference type="Proteomes" id="UP001317779">
    <property type="component" value="Chromosome"/>
</dbReference>
<gene>
    <name evidence="1" type="ORF">Microterr_22400</name>
</gene>
<organism evidence="1 2">
    <name type="scientific">Microbacterium terricola</name>
    <dbReference type="NCBI Taxonomy" id="344163"/>
    <lineage>
        <taxon>Bacteria</taxon>
        <taxon>Bacillati</taxon>
        <taxon>Actinomycetota</taxon>
        <taxon>Actinomycetes</taxon>
        <taxon>Micrococcales</taxon>
        <taxon>Microbacteriaceae</taxon>
        <taxon>Microbacterium</taxon>
    </lineage>
</organism>
<sequence length="49" mass="5103">MTAQKVSPDGEGPISGVAKFADAADLGSKTHAFEELVRAWICAKDSPAQ</sequence>
<proteinExistence type="predicted"/>
<protein>
    <submittedName>
        <fullName evidence="1">Uncharacterized protein</fullName>
    </submittedName>
</protein>
<keyword evidence="2" id="KW-1185">Reference proteome</keyword>
<evidence type="ECO:0000313" key="1">
    <source>
        <dbReference type="EMBL" id="BDV31580.1"/>
    </source>
</evidence>
<evidence type="ECO:0000313" key="2">
    <source>
        <dbReference type="Proteomes" id="UP001317779"/>
    </source>
</evidence>
<name>A0ABM8E1E5_9MICO</name>